<evidence type="ECO:0000313" key="5">
    <source>
        <dbReference type="Proteomes" id="UP000054248"/>
    </source>
</evidence>
<feature type="region of interest" description="Disordered" evidence="2">
    <location>
        <begin position="615"/>
        <end position="675"/>
    </location>
</feature>
<dbReference type="STRING" id="1051891.A0A0C3Q308"/>
<dbReference type="AlphaFoldDB" id="A0A0C3Q308"/>
<accession>A0A0C3Q308</accession>
<feature type="compositionally biased region" description="Low complexity" evidence="2">
    <location>
        <begin position="150"/>
        <end position="173"/>
    </location>
</feature>
<dbReference type="Proteomes" id="UP000054248">
    <property type="component" value="Unassembled WGS sequence"/>
</dbReference>
<gene>
    <name evidence="4" type="ORF">M407DRAFT_215617</name>
</gene>
<feature type="compositionally biased region" description="Polar residues" evidence="2">
    <location>
        <begin position="355"/>
        <end position="372"/>
    </location>
</feature>
<feature type="compositionally biased region" description="Polar residues" evidence="2">
    <location>
        <begin position="655"/>
        <end position="664"/>
    </location>
</feature>
<evidence type="ECO:0000256" key="1">
    <source>
        <dbReference type="SAM" id="Coils"/>
    </source>
</evidence>
<sequence length="961" mass="105294">MNGVRRFLGGGGISLATRSTSPSDSPSVPSTPQQESMPANTAMIMSPTSATMQGFSSRGGGTMSSADDNGQFARRGHGGGSSSSFALPNSPMSPESPGNTTKALFFRKEGRRQNTVTSMRNWTDDNNNDNNNDYSDRSPTATGRPGGPLTSSSRTHTSQPSSTSFSSSRPPLSSIATTATRFTTDPRASPAVSGTASSLTWRNAHSSVNMKDELLLSLLASQAVVDSKDSEILNAEDVEELKREYSLVASRVSSAARKLSTETRIRDAALKLHNSAGDSKGKAEDFESLSAANRKVELAQQEFQRLSDRANDISKRLLEHRAGVLSFSVKTLEKKAAVLAGAAPHHAADTDSESSHGTGFSNGEMSPASTTATSLSIAHKKFDGAHFFAGHADAITPGMNVSPARVKELEEKLRQADAAVASMKKRHAELMRDLDILGLEKTEVETHMSLELQTAEERVTELEGEVQKVPELEDQVARLEDARRGWEKDKRDLEDRLRMAEERSVAAVAEATGSRNAEAEEAMIQLRAELMAKDSENKRLLDEKRAIEEEKNSLRQSLTEHQAGATQEVIVAREALRAMCRANRVVTPLGETGLLPLIQSLEAHLSTFDQAKEQMMESRERLSAELEEARREREEARKEARAMETRLLKERSDSIDSLSRRTPSPLQPPIRRPSGDAATEYDRIVALLRPIWAILPSVSARASKLGSSSSGRMTPRSPKASNGKSPDSPVMSLSELDVRSLKALYDPRANYTSPTVSGDFSFEEFASRVQALVQDDRALVERLIRFAQAHDLLRTNAERAQKLAQDSSKGLETYQNQVKTLEERNMELATKQTELMDEIEDLHMTMERLEEQKRAMEEQAAEQAETCKQLNEANDALSAKTLTLAAEAAAAAGSAGSGSASSEQMKKLEQQLVEKQKELEDVNDLLDRTRMAESTQRVALLDELNTLQQENNTLRNQLRSR</sequence>
<feature type="compositionally biased region" description="Polar residues" evidence="2">
    <location>
        <begin position="85"/>
        <end position="102"/>
    </location>
</feature>
<keyword evidence="5" id="KW-1185">Reference proteome</keyword>
<feature type="compositionally biased region" description="Polar residues" evidence="2">
    <location>
        <begin position="46"/>
        <end position="56"/>
    </location>
</feature>
<keyword evidence="1" id="KW-0175">Coiled coil</keyword>
<evidence type="ECO:0000259" key="3">
    <source>
        <dbReference type="Pfam" id="PF15456"/>
    </source>
</evidence>
<feature type="non-terminal residue" evidence="4">
    <location>
        <position position="1"/>
    </location>
</feature>
<feature type="domain" description="Up-regulated during septation protein 1" evidence="3">
    <location>
        <begin position="217"/>
        <end position="327"/>
    </location>
</feature>
<organism evidence="4 5">
    <name type="scientific">Tulasnella calospora MUT 4182</name>
    <dbReference type="NCBI Taxonomy" id="1051891"/>
    <lineage>
        <taxon>Eukaryota</taxon>
        <taxon>Fungi</taxon>
        <taxon>Dikarya</taxon>
        <taxon>Basidiomycota</taxon>
        <taxon>Agaricomycotina</taxon>
        <taxon>Agaricomycetes</taxon>
        <taxon>Cantharellales</taxon>
        <taxon>Tulasnellaceae</taxon>
        <taxon>Tulasnella</taxon>
    </lineage>
</organism>
<feature type="compositionally biased region" description="Low complexity" evidence="2">
    <location>
        <begin position="703"/>
        <end position="712"/>
    </location>
</feature>
<feature type="region of interest" description="Disordered" evidence="2">
    <location>
        <begin position="1"/>
        <end position="173"/>
    </location>
</feature>
<evidence type="ECO:0000256" key="2">
    <source>
        <dbReference type="SAM" id="MobiDB-lite"/>
    </source>
</evidence>
<dbReference type="Pfam" id="PF15456">
    <property type="entry name" value="Uds1"/>
    <property type="match status" value="1"/>
</dbReference>
<name>A0A0C3Q308_9AGAM</name>
<dbReference type="HOGENOM" id="CLU_011428_0_0_1"/>
<feature type="compositionally biased region" description="Basic and acidic residues" evidence="2">
    <location>
        <begin position="615"/>
        <end position="654"/>
    </location>
</feature>
<feature type="region of interest" description="Disordered" evidence="2">
    <location>
        <begin position="703"/>
        <end position="731"/>
    </location>
</feature>
<feature type="coiled-coil region" evidence="1">
    <location>
        <begin position="406"/>
        <end position="557"/>
    </location>
</feature>
<feature type="region of interest" description="Disordered" evidence="2">
    <location>
        <begin position="343"/>
        <end position="372"/>
    </location>
</feature>
<feature type="coiled-coil region" evidence="1">
    <location>
        <begin position="289"/>
        <end position="316"/>
    </location>
</feature>
<dbReference type="InterPro" id="IPR029191">
    <property type="entry name" value="Uds1"/>
</dbReference>
<feature type="region of interest" description="Disordered" evidence="2">
    <location>
        <begin position="179"/>
        <end position="198"/>
    </location>
</feature>
<feature type="coiled-coil region" evidence="1">
    <location>
        <begin position="804"/>
        <end position="957"/>
    </location>
</feature>
<dbReference type="EMBL" id="KN823095">
    <property type="protein sequence ID" value="KIO23000.1"/>
    <property type="molecule type" value="Genomic_DNA"/>
</dbReference>
<reference evidence="4 5" key="1">
    <citation type="submission" date="2014-04" db="EMBL/GenBank/DDBJ databases">
        <authorList>
            <consortium name="DOE Joint Genome Institute"/>
            <person name="Kuo A."/>
            <person name="Girlanda M."/>
            <person name="Perotto S."/>
            <person name="Kohler A."/>
            <person name="Nagy L.G."/>
            <person name="Floudas D."/>
            <person name="Copeland A."/>
            <person name="Barry K.W."/>
            <person name="Cichocki N."/>
            <person name="Veneault-Fourrey C."/>
            <person name="LaButti K."/>
            <person name="Lindquist E.A."/>
            <person name="Lipzen A."/>
            <person name="Lundell T."/>
            <person name="Morin E."/>
            <person name="Murat C."/>
            <person name="Sun H."/>
            <person name="Tunlid A."/>
            <person name="Henrissat B."/>
            <person name="Grigoriev I.V."/>
            <person name="Hibbett D.S."/>
            <person name="Martin F."/>
            <person name="Nordberg H.P."/>
            <person name="Cantor M.N."/>
            <person name="Hua S.X."/>
        </authorList>
    </citation>
    <scope>NUCLEOTIDE SEQUENCE [LARGE SCALE GENOMIC DNA]</scope>
    <source>
        <strain evidence="4 5">MUT 4182</strain>
    </source>
</reference>
<feature type="compositionally biased region" description="Low complexity" evidence="2">
    <location>
        <begin position="124"/>
        <end position="133"/>
    </location>
</feature>
<dbReference type="OrthoDB" id="5569911at2759"/>
<reference evidence="5" key="2">
    <citation type="submission" date="2015-01" db="EMBL/GenBank/DDBJ databases">
        <title>Evolutionary Origins and Diversification of the Mycorrhizal Mutualists.</title>
        <authorList>
            <consortium name="DOE Joint Genome Institute"/>
            <consortium name="Mycorrhizal Genomics Consortium"/>
            <person name="Kohler A."/>
            <person name="Kuo A."/>
            <person name="Nagy L.G."/>
            <person name="Floudas D."/>
            <person name="Copeland A."/>
            <person name="Barry K.W."/>
            <person name="Cichocki N."/>
            <person name="Veneault-Fourrey C."/>
            <person name="LaButti K."/>
            <person name="Lindquist E.A."/>
            <person name="Lipzen A."/>
            <person name="Lundell T."/>
            <person name="Morin E."/>
            <person name="Murat C."/>
            <person name="Riley R."/>
            <person name="Ohm R."/>
            <person name="Sun H."/>
            <person name="Tunlid A."/>
            <person name="Henrissat B."/>
            <person name="Grigoriev I.V."/>
            <person name="Hibbett D.S."/>
            <person name="Martin F."/>
        </authorList>
    </citation>
    <scope>NUCLEOTIDE SEQUENCE [LARGE SCALE GENOMIC DNA]</scope>
    <source>
        <strain evidence="5">MUT 4182</strain>
    </source>
</reference>
<evidence type="ECO:0000313" key="4">
    <source>
        <dbReference type="EMBL" id="KIO23000.1"/>
    </source>
</evidence>
<feature type="compositionally biased region" description="Low complexity" evidence="2">
    <location>
        <begin position="19"/>
        <end position="32"/>
    </location>
</feature>
<protein>
    <recommendedName>
        <fullName evidence="3">Up-regulated during septation protein 1 domain-containing protein</fullName>
    </recommendedName>
</protein>
<proteinExistence type="predicted"/>